<name>A0A6M5YGU1_9BACT</name>
<dbReference type="EMBL" id="CP053452">
    <property type="protein sequence ID" value="QJW93208.1"/>
    <property type="molecule type" value="Genomic_DNA"/>
</dbReference>
<reference evidence="2" key="1">
    <citation type="submission" date="2020-05" db="EMBL/GenBank/DDBJ databases">
        <title>Frigoriglobus tundricola gen. nov., sp. nov., a psychrotolerant cellulolytic planctomycete of the family Gemmataceae with two divergent copies of 16S rRNA gene.</title>
        <authorList>
            <person name="Kulichevskaya I.S."/>
            <person name="Ivanova A.A."/>
            <person name="Naumoff D.G."/>
            <person name="Beletsky A.V."/>
            <person name="Rijpstra W.I.C."/>
            <person name="Sinninghe Damste J.S."/>
            <person name="Mardanov A.V."/>
            <person name="Ravin N.V."/>
            <person name="Dedysh S.N."/>
        </authorList>
    </citation>
    <scope>NUCLEOTIDE SEQUENCE [LARGE SCALE GENOMIC DNA]</scope>
    <source>
        <strain evidence="2">PL17</strain>
    </source>
</reference>
<proteinExistence type="predicted"/>
<accession>A0A6M5YGU1</accession>
<evidence type="ECO:0000313" key="2">
    <source>
        <dbReference type="Proteomes" id="UP000503447"/>
    </source>
</evidence>
<organism evidence="1 2">
    <name type="scientific">Frigoriglobus tundricola</name>
    <dbReference type="NCBI Taxonomy" id="2774151"/>
    <lineage>
        <taxon>Bacteria</taxon>
        <taxon>Pseudomonadati</taxon>
        <taxon>Planctomycetota</taxon>
        <taxon>Planctomycetia</taxon>
        <taxon>Gemmatales</taxon>
        <taxon>Gemmataceae</taxon>
        <taxon>Frigoriglobus</taxon>
    </lineage>
</organism>
<dbReference type="AlphaFoldDB" id="A0A6M5YGU1"/>
<gene>
    <name evidence="1" type="ORF">FTUN_0713</name>
</gene>
<dbReference type="Proteomes" id="UP000503447">
    <property type="component" value="Chromosome"/>
</dbReference>
<keyword evidence="2" id="KW-1185">Reference proteome</keyword>
<evidence type="ECO:0000313" key="1">
    <source>
        <dbReference type="EMBL" id="QJW93208.1"/>
    </source>
</evidence>
<sequence>MGSRGRAEDSKKASEEQAQLVLIDDTCLFLNLLVRRSWARRGRPAVIGGGGEHRNKVSVIGAVSVSPRTRRLGFSFYTRADGFFGAAEVVGSCGTCSGRWWGR</sequence>
<dbReference type="KEGG" id="ftj:FTUN_0713"/>
<protein>
    <submittedName>
        <fullName evidence="1">Uncharacterized protein</fullName>
    </submittedName>
</protein>